<gene>
    <name evidence="8" type="ORF">GCM10007962_32340</name>
</gene>
<organism evidence="8 9">
    <name type="scientific">Yeosuana aromativorans</name>
    <dbReference type="NCBI Taxonomy" id="288019"/>
    <lineage>
        <taxon>Bacteria</taxon>
        <taxon>Pseudomonadati</taxon>
        <taxon>Bacteroidota</taxon>
        <taxon>Flavobacteriia</taxon>
        <taxon>Flavobacteriales</taxon>
        <taxon>Flavobacteriaceae</taxon>
        <taxon>Yeosuana</taxon>
    </lineage>
</organism>
<keyword evidence="1 5" id="KW-0597">Phosphoprotein</keyword>
<sequence>MKIKILLVDDHQILRDGIRNVIERSTTMEVIAEAKDGREAIKLCNQLKPNIVIMDIAMEGLNGVEATKRIVQENPETKVIALSMHSSKRFVLGMLKAGAYGYLLKDCDSDELIKAIKTVSINKKYIAQNISDVILSEFISGQHEEMILTPREKEILQLIAEGKSSKVIGEILFLSSKTIDVHRKNIMDKLELYSLPELTKYALKTGLISLDE</sequence>
<dbReference type="SUPFAM" id="SSF52172">
    <property type="entry name" value="CheY-like"/>
    <property type="match status" value="1"/>
</dbReference>
<dbReference type="Pfam" id="PF00196">
    <property type="entry name" value="GerE"/>
    <property type="match status" value="1"/>
</dbReference>
<dbReference type="GO" id="GO:0006355">
    <property type="term" value="P:regulation of DNA-templated transcription"/>
    <property type="evidence" value="ECO:0007669"/>
    <property type="project" value="InterPro"/>
</dbReference>
<reference evidence="8" key="1">
    <citation type="journal article" date="2014" name="Int. J. Syst. Evol. Microbiol.">
        <title>Complete genome sequence of Corynebacterium casei LMG S-19264T (=DSM 44701T), isolated from a smear-ripened cheese.</title>
        <authorList>
            <consortium name="US DOE Joint Genome Institute (JGI-PGF)"/>
            <person name="Walter F."/>
            <person name="Albersmeier A."/>
            <person name="Kalinowski J."/>
            <person name="Ruckert C."/>
        </authorList>
    </citation>
    <scope>NUCLEOTIDE SEQUENCE</scope>
    <source>
        <strain evidence="8">JCM 12862</strain>
    </source>
</reference>
<evidence type="ECO:0000256" key="3">
    <source>
        <dbReference type="ARBA" id="ARBA00023125"/>
    </source>
</evidence>
<dbReference type="PROSITE" id="PS50110">
    <property type="entry name" value="RESPONSE_REGULATORY"/>
    <property type="match status" value="1"/>
</dbReference>
<comment type="caution">
    <text evidence="8">The sequence shown here is derived from an EMBL/GenBank/DDBJ whole genome shotgun (WGS) entry which is preliminary data.</text>
</comment>
<dbReference type="CDD" id="cd17535">
    <property type="entry name" value="REC_NarL-like"/>
    <property type="match status" value="1"/>
</dbReference>
<evidence type="ECO:0000256" key="2">
    <source>
        <dbReference type="ARBA" id="ARBA00023015"/>
    </source>
</evidence>
<protein>
    <submittedName>
        <fullName evidence="8">DNA-binding response regulator</fullName>
    </submittedName>
</protein>
<reference evidence="8" key="2">
    <citation type="submission" date="2020-09" db="EMBL/GenBank/DDBJ databases">
        <authorList>
            <person name="Sun Q."/>
            <person name="Ohkuma M."/>
        </authorList>
    </citation>
    <scope>NUCLEOTIDE SEQUENCE</scope>
    <source>
        <strain evidence="8">JCM 12862</strain>
    </source>
</reference>
<dbReference type="InterPro" id="IPR001789">
    <property type="entry name" value="Sig_transdc_resp-reg_receiver"/>
</dbReference>
<dbReference type="SMART" id="SM00421">
    <property type="entry name" value="HTH_LUXR"/>
    <property type="match status" value="1"/>
</dbReference>
<keyword evidence="9" id="KW-1185">Reference proteome</keyword>
<keyword evidence="4" id="KW-0804">Transcription</keyword>
<dbReference type="SMART" id="SM00448">
    <property type="entry name" value="REC"/>
    <property type="match status" value="1"/>
</dbReference>
<dbReference type="Gene3D" id="3.40.50.2300">
    <property type="match status" value="1"/>
</dbReference>
<evidence type="ECO:0000313" key="9">
    <source>
        <dbReference type="Proteomes" id="UP000612329"/>
    </source>
</evidence>
<dbReference type="InterPro" id="IPR039420">
    <property type="entry name" value="WalR-like"/>
</dbReference>
<feature type="modified residue" description="4-aspartylphosphate" evidence="5">
    <location>
        <position position="55"/>
    </location>
</feature>
<accession>A0A8J3BSI8</accession>
<name>A0A8J3BSI8_9FLAO</name>
<evidence type="ECO:0000256" key="4">
    <source>
        <dbReference type="ARBA" id="ARBA00023163"/>
    </source>
</evidence>
<feature type="domain" description="HTH luxR-type" evidence="6">
    <location>
        <begin position="141"/>
        <end position="206"/>
    </location>
</feature>
<dbReference type="PANTHER" id="PTHR43214">
    <property type="entry name" value="TWO-COMPONENT RESPONSE REGULATOR"/>
    <property type="match status" value="1"/>
</dbReference>
<dbReference type="PROSITE" id="PS00622">
    <property type="entry name" value="HTH_LUXR_1"/>
    <property type="match status" value="1"/>
</dbReference>
<dbReference type="GO" id="GO:0000160">
    <property type="term" value="P:phosphorelay signal transduction system"/>
    <property type="evidence" value="ECO:0007669"/>
    <property type="project" value="InterPro"/>
</dbReference>
<dbReference type="RefSeq" id="WP_188655146.1">
    <property type="nucleotide sequence ID" value="NZ_BMNR01000013.1"/>
</dbReference>
<keyword evidence="2" id="KW-0805">Transcription regulation</keyword>
<keyword evidence="3 8" id="KW-0238">DNA-binding</keyword>
<dbReference type="EMBL" id="BMNR01000013">
    <property type="protein sequence ID" value="GGK35472.1"/>
    <property type="molecule type" value="Genomic_DNA"/>
</dbReference>
<dbReference type="InterPro" id="IPR058245">
    <property type="entry name" value="NreC/VraR/RcsB-like_REC"/>
</dbReference>
<dbReference type="GO" id="GO:0003677">
    <property type="term" value="F:DNA binding"/>
    <property type="evidence" value="ECO:0007669"/>
    <property type="project" value="UniProtKB-KW"/>
</dbReference>
<dbReference type="CDD" id="cd06170">
    <property type="entry name" value="LuxR_C_like"/>
    <property type="match status" value="1"/>
</dbReference>
<dbReference type="Proteomes" id="UP000612329">
    <property type="component" value="Unassembled WGS sequence"/>
</dbReference>
<evidence type="ECO:0000259" key="6">
    <source>
        <dbReference type="PROSITE" id="PS50043"/>
    </source>
</evidence>
<dbReference type="SUPFAM" id="SSF46894">
    <property type="entry name" value="C-terminal effector domain of the bipartite response regulators"/>
    <property type="match status" value="1"/>
</dbReference>
<evidence type="ECO:0000256" key="5">
    <source>
        <dbReference type="PROSITE-ProRule" id="PRU00169"/>
    </source>
</evidence>
<dbReference type="InterPro" id="IPR000792">
    <property type="entry name" value="Tscrpt_reg_LuxR_C"/>
</dbReference>
<evidence type="ECO:0000259" key="7">
    <source>
        <dbReference type="PROSITE" id="PS50110"/>
    </source>
</evidence>
<dbReference type="PROSITE" id="PS50043">
    <property type="entry name" value="HTH_LUXR_2"/>
    <property type="match status" value="1"/>
</dbReference>
<dbReference type="InterPro" id="IPR011006">
    <property type="entry name" value="CheY-like_superfamily"/>
</dbReference>
<dbReference type="InterPro" id="IPR016032">
    <property type="entry name" value="Sig_transdc_resp-reg_C-effctor"/>
</dbReference>
<evidence type="ECO:0000256" key="1">
    <source>
        <dbReference type="ARBA" id="ARBA00022553"/>
    </source>
</evidence>
<dbReference type="PANTHER" id="PTHR43214:SF41">
    <property type="entry name" value="NITRATE_NITRITE RESPONSE REGULATOR PROTEIN NARP"/>
    <property type="match status" value="1"/>
</dbReference>
<feature type="domain" description="Response regulatory" evidence="7">
    <location>
        <begin position="4"/>
        <end position="120"/>
    </location>
</feature>
<evidence type="ECO:0000313" key="8">
    <source>
        <dbReference type="EMBL" id="GGK35472.1"/>
    </source>
</evidence>
<dbReference type="PRINTS" id="PR00038">
    <property type="entry name" value="HTHLUXR"/>
</dbReference>
<dbReference type="Pfam" id="PF00072">
    <property type="entry name" value="Response_reg"/>
    <property type="match status" value="1"/>
</dbReference>
<dbReference type="AlphaFoldDB" id="A0A8J3BSI8"/>
<proteinExistence type="predicted"/>